<dbReference type="Gene3D" id="3.30.1010.10">
    <property type="entry name" value="Phosphatidylinositol 3-kinase Catalytic Subunit, Chain A, domain 4"/>
    <property type="match status" value="1"/>
</dbReference>
<comment type="subunit">
    <text evidence="15">Component of a phosphatidylinositol 4-kinase (PI4K) complex, composed of PI4KA, EFR3 (EFR3A or EFR3B), TTC7 (TTC7A or TTC7B) and HYCC (HYCC1 or HYCC2). Interacts with TMEM150A; regulating recruitment to the plasma membrane. Interacts with TTC7A.</text>
</comment>
<dbReference type="Gene3D" id="1.25.40.70">
    <property type="entry name" value="Phosphatidylinositol 3-kinase, accessory domain (PIK)"/>
    <property type="match status" value="1"/>
</dbReference>
<reference evidence="21" key="1">
    <citation type="journal article" date="2014" name="Science">
        <title>Nonhuman genetics. Genomic basis for the convergent evolution of electric organs.</title>
        <authorList>
            <person name="Gallant J.R."/>
            <person name="Traeger L.L."/>
            <person name="Volkening J.D."/>
            <person name="Moffett H."/>
            <person name="Chen P.H."/>
            <person name="Novina C.D."/>
            <person name="Phillips G.N.Jr."/>
            <person name="Anand R."/>
            <person name="Wells G.B."/>
            <person name="Pinch M."/>
            <person name="Guth R."/>
            <person name="Unguez G.A."/>
            <person name="Albert J.S."/>
            <person name="Zakon H.H."/>
            <person name="Samanta M.P."/>
            <person name="Sussman M.R."/>
        </authorList>
    </citation>
    <scope>NUCLEOTIDE SEQUENCE [LARGE SCALE GENOMIC DNA]</scope>
</reference>
<name>A0A4W4FU76_ELEEL</name>
<dbReference type="Gene3D" id="1.10.1070.11">
    <property type="entry name" value="Phosphatidylinositol 3-/4-kinase, catalytic domain"/>
    <property type="match status" value="1"/>
</dbReference>
<dbReference type="Pfam" id="PF00613">
    <property type="entry name" value="PI3Ka"/>
    <property type="match status" value="1"/>
</dbReference>
<dbReference type="GO" id="GO:0048015">
    <property type="term" value="P:phosphatidylinositol-mediated signaling"/>
    <property type="evidence" value="ECO:0007669"/>
    <property type="project" value="TreeGrafter"/>
</dbReference>
<evidence type="ECO:0000256" key="10">
    <source>
        <dbReference type="ARBA" id="ARBA00022777"/>
    </source>
</evidence>
<evidence type="ECO:0000256" key="4">
    <source>
        <dbReference type="ARBA" id="ARBA00012169"/>
    </source>
</evidence>
<dbReference type="GO" id="GO:0005886">
    <property type="term" value="C:plasma membrane"/>
    <property type="evidence" value="ECO:0007669"/>
    <property type="project" value="UniProtKB-SubCell"/>
</dbReference>
<evidence type="ECO:0000256" key="6">
    <source>
        <dbReference type="ARBA" id="ARBA00022490"/>
    </source>
</evidence>
<dbReference type="FunFam" id="3.30.1010.10:FF:000009">
    <property type="entry name" value="Phosphatidylinositol 4-kinase, catalytic, alpha"/>
    <property type="match status" value="1"/>
</dbReference>
<evidence type="ECO:0000256" key="17">
    <source>
        <dbReference type="SAM" id="MobiDB-lite"/>
    </source>
</evidence>
<keyword evidence="6" id="KW-0963">Cytoplasm</keyword>
<evidence type="ECO:0000256" key="9">
    <source>
        <dbReference type="ARBA" id="ARBA00022741"/>
    </source>
</evidence>
<dbReference type="PANTHER" id="PTHR10048">
    <property type="entry name" value="PHOSPHATIDYLINOSITOL KINASE"/>
    <property type="match status" value="1"/>
</dbReference>
<evidence type="ECO:0000256" key="11">
    <source>
        <dbReference type="ARBA" id="ARBA00022840"/>
    </source>
</evidence>
<dbReference type="Pfam" id="PF19274">
    <property type="entry name" value="PI4K_N"/>
    <property type="match status" value="2"/>
</dbReference>
<dbReference type="PROSITE" id="PS00915">
    <property type="entry name" value="PI3_4_KINASE_1"/>
    <property type="match status" value="1"/>
</dbReference>
<dbReference type="PANTHER" id="PTHR10048:SF15">
    <property type="entry name" value="PHOSPHATIDYLINOSITOL 4-KINASE ALPHA"/>
    <property type="match status" value="1"/>
</dbReference>
<dbReference type="SMART" id="SM00146">
    <property type="entry name" value="PI3Kc"/>
    <property type="match status" value="1"/>
</dbReference>
<keyword evidence="7" id="KW-0597">Phosphoprotein</keyword>
<dbReference type="Ensembl" id="ENSEEET00000028143.2">
    <property type="protein sequence ID" value="ENSEEEP00000027825.2"/>
    <property type="gene ID" value="ENSEEEG00000013072.2"/>
</dbReference>
<protein>
    <recommendedName>
        <fullName evidence="16">Phosphatidylinositol 4-kinase alpha</fullName>
        <ecNumber evidence="4">2.7.1.67</ecNumber>
    </recommendedName>
</protein>
<evidence type="ECO:0000256" key="16">
    <source>
        <dbReference type="ARBA" id="ARBA00067500"/>
    </source>
</evidence>
<reference evidence="21" key="2">
    <citation type="journal article" date="2017" name="Sci. Adv.">
        <title>A tail of two voltages: Proteomic comparison of the three electric organs of the electric eel.</title>
        <authorList>
            <person name="Traeger L.L."/>
            <person name="Sabat G."/>
            <person name="Barrett-Wilt G.A."/>
            <person name="Wells G.B."/>
            <person name="Sussman M.R."/>
        </authorList>
    </citation>
    <scope>NUCLEOTIDE SEQUENCE [LARGE SCALE GENOMIC DNA]</scope>
</reference>
<dbReference type="InterPro" id="IPR015433">
    <property type="entry name" value="PI3/4_kinase"/>
</dbReference>
<dbReference type="Pfam" id="PF00454">
    <property type="entry name" value="PI3_PI4_kinase"/>
    <property type="match status" value="1"/>
</dbReference>
<reference evidence="20" key="3">
    <citation type="submission" date="2020-05" db="EMBL/GenBank/DDBJ databases">
        <title>Electrophorus electricus (electric eel) genome, fEleEle1, primary haplotype.</title>
        <authorList>
            <person name="Myers G."/>
            <person name="Meyer A."/>
            <person name="Fedrigo O."/>
            <person name="Formenti G."/>
            <person name="Rhie A."/>
            <person name="Tracey A."/>
            <person name="Sims Y."/>
            <person name="Jarvis E.D."/>
        </authorList>
    </citation>
    <scope>NUCLEOTIDE SEQUENCE [LARGE SCALE GENOMIC DNA]</scope>
</reference>
<dbReference type="PROSITE" id="PS00916">
    <property type="entry name" value="PI3_4_KINASE_2"/>
    <property type="match status" value="1"/>
</dbReference>
<evidence type="ECO:0000256" key="3">
    <source>
        <dbReference type="ARBA" id="ARBA00006209"/>
    </source>
</evidence>
<keyword evidence="21" id="KW-1185">Reference proteome</keyword>
<dbReference type="GO" id="GO:0004430">
    <property type="term" value="F:1-phosphatidylinositol 4-kinase activity"/>
    <property type="evidence" value="ECO:0007669"/>
    <property type="project" value="UniProtKB-EC"/>
</dbReference>
<keyword evidence="13" id="KW-0472">Membrane</keyword>
<sequence length="2048" mass="229941">MSAKGGSRGFYFNTVLSLARSLAAHRQAPIDKVQKLQCMCPVDFRGVSQLDERRRDAVIALGIFLVESDLQHKDTIVPYLLGLLKGLPRVQWIEESSERKGRDTLPVAENFCFCLVTVLSDVAQRDESLRTQILEAVMDLMQVLLEICGNPEGQDKELLCRYAVPCLIGVARAFGRYSNTEEPLLSKLFPRAVLQSAGVAEDVESTRRRSFNDFRSILPSSLLTACQSDTLRQKASSVSSISQASPERTGLPGSPANPSAHYFEAGSYLPDGSTVDPVYYFSTVSSSFSISPLFTGSSAKGFDVPLDVLRRLLHMVRVPRARTSVTSPTNPGVTLFYKTFSDPLYVAIFKMLRDTLYNTKDLHTAFVKDVHDFVLEEFSNSQSELQRVLHDAEGLSSQLSPLKLRCQANAACVDLMVWAVTEEQGAENLCTRLSEKLQSKTSSKVIIAHMPLLICCLQGLGRLCERFPVVAHSVTMSLRDFLVVPSPVLVKLYKYHSQYATGTGEIKIHVTNEHSQSTFSAHSSKKSQPSMYEQLRDISIDNICRDAHLIPDHTIRALGHIAVALRDTPRVMEPILQILQQKFCQPPSQLDVLIIDQLGCMVITGNQYIYQEVWNLFQQISVKASSMVYSTKDYKDHGYRHCSLAVINALANIAANLQAEHMVDELLVNLLELFVQLGLEGKRASERASEKGPALKASSSAGNLGVLIPVIAVLTRRLPPIKEAKPRLQKLFRDFWLYSVVMGFAVEGSGLWPEEWYEGVCEIATKSPLLTFPSGEPLRSELQYNSALKNDTVTPAELNDLRSTIINLLDPPPEVAALINKLDFAMSTYLLSVYRLEYMRMLRSLDSDRFQVMFRYFEDRAIQKDKSGMMQCVIAVSDKVFDVFLQMMADKPKTKAHEEELERHAQFLLVNFNHVHKRIRRVADKYLSGLAETFPHLLWSGRVLKTMLDILQTLSLSLSADIHKDQPYYDIPDTPHRLCRALWRDPEGGHEVGGCGTLVLTCPSLPQEYLNKHQNWVSGLSQHTGLAMATESILHFAGYNRQSTALGTTLLTERPACVKKDYSNFMASLNLRNRYAGEVAGMIQFSEATQSTSDLNKLMVQQLSAALDGGQPEAFTEAMFKLAALLISSKDCDPQLLHHLCWSPLKMFTENGMETAIACWEWLLAARTGVEVPFMREMASAWQMTVELKMGLFSDAQLEADPLAASEESQPLPCPPDVTPHYIWIEFLVQRFEIAKYSSVDQVEIFGSLLQRSLSLTVGGSKSSLNRHVAAIGPRFRLLTLGLSLLHSDVVTNATIRNVLREKIYSTAFDYFSVASKFPTQGDKCLREDISVMIKFYASILSDKKYLAASQLVPAGENTTDVSMATRQQSTQGWINTYPLSSGMSTTSKKSGMSKKSNRGTQLHKYYMKRRTLLLALLASEIERLATWYNPLSAQELGIFTEQSVETSISNWRSKYINLSEKQWKDNVNLAWSISPYLALQLPARFKNTDAIVAEVTRLVRLDPGSVSDVPDAVKFLVTWHTIDADSPELSHILCWAPADPPTGLSYFSSMYPPHPLTAQYAVKVLRSFPPDAILFYIPQIVQALRYDKMGYVREYILWAAQKSQLLAHQFIWNMKTNIYVDEEGHQKDPDIGDLLEQMMEEIIGSLSGPAKDFYQREFDFFNKITNVSAIIKPVPKGEERKRACLKALSEIKVQPGCYLPSNPEAIVLDIDYKSGTPMQSAAKAPYLAKFKVKRCGVSELEKEGMRRSSDSSENGDSSSESAREVCWQAAIFKVGDDCRQDMLALQIIGLFKNIFQLVGLDLFVFPYRVVATAPGCGVIECIPDCKSRDQLGRQTDFGMYDYFRNRYGDESTLAFQKARYNFIRSMAAYSLLLFLLQIKDRHNGNIMLDSKGHLIHIDFGFMFESSPGGNLGWEPDIKLTDEMVMIMGGKMEATPFKWFMEMCVRGYLAVRPYMDAVVSLVTLMLDTGLPCFRGQTIKLLKQRFNPNMSEKEAAAFIIKVIERCFLSSRCVCSVLPGFLVLRFGPQTQRNIAFSSLSLLFFLRCFLI</sequence>
<dbReference type="SUPFAM" id="SSF56112">
    <property type="entry name" value="Protein kinase-like (PK-like)"/>
    <property type="match status" value="1"/>
</dbReference>
<reference evidence="20" key="5">
    <citation type="submission" date="2025-09" db="UniProtKB">
        <authorList>
            <consortium name="Ensembl"/>
        </authorList>
    </citation>
    <scope>IDENTIFICATION</scope>
</reference>
<reference evidence="20" key="4">
    <citation type="submission" date="2025-08" db="UniProtKB">
        <authorList>
            <consortium name="Ensembl"/>
        </authorList>
    </citation>
    <scope>IDENTIFICATION</scope>
</reference>
<comment type="subcellular location">
    <subcellularLocation>
        <location evidence="1">Cell membrane</location>
    </subcellularLocation>
    <subcellularLocation>
        <location evidence="2">Cytoplasm</location>
    </subcellularLocation>
</comment>
<evidence type="ECO:0000256" key="5">
    <source>
        <dbReference type="ARBA" id="ARBA00022475"/>
    </source>
</evidence>
<keyword evidence="9" id="KW-0547">Nucleotide-binding</keyword>
<dbReference type="InterPro" id="IPR016024">
    <property type="entry name" value="ARM-type_fold"/>
</dbReference>
<keyword evidence="10" id="KW-0418">Kinase</keyword>
<dbReference type="InterPro" id="IPR001263">
    <property type="entry name" value="PI3K_accessory_dom"/>
</dbReference>
<feature type="region of interest" description="Disordered" evidence="17">
    <location>
        <begin position="237"/>
        <end position="256"/>
    </location>
</feature>
<evidence type="ECO:0000256" key="7">
    <source>
        <dbReference type="ARBA" id="ARBA00022553"/>
    </source>
</evidence>
<dbReference type="GO" id="GO:0005737">
    <property type="term" value="C:cytoplasm"/>
    <property type="evidence" value="ECO:0007669"/>
    <property type="project" value="UniProtKB-SubCell"/>
</dbReference>
<dbReference type="FunFam" id="1.10.1070.11:FF:000005">
    <property type="entry name" value="Phosphatidylinositol 4-kinase, catalytic, alpha"/>
    <property type="match status" value="1"/>
</dbReference>
<evidence type="ECO:0000259" key="19">
    <source>
        <dbReference type="PROSITE" id="PS51545"/>
    </source>
</evidence>
<dbReference type="GO" id="GO:0005524">
    <property type="term" value="F:ATP binding"/>
    <property type="evidence" value="ECO:0007669"/>
    <property type="project" value="UniProtKB-KW"/>
</dbReference>
<dbReference type="GO" id="GO:0046854">
    <property type="term" value="P:phosphatidylinositol phosphate biosynthetic process"/>
    <property type="evidence" value="ECO:0007669"/>
    <property type="project" value="InterPro"/>
</dbReference>
<evidence type="ECO:0000313" key="20">
    <source>
        <dbReference type="Ensembl" id="ENSEEEP00000027825.2"/>
    </source>
</evidence>
<dbReference type="InterPro" id="IPR042236">
    <property type="entry name" value="PI3K_accessory_sf"/>
</dbReference>
<comment type="similarity">
    <text evidence="3">Belongs to the PI3/PI4-kinase family. Type III PI4K subfamily.</text>
</comment>
<gene>
    <name evidence="20" type="primary">pi4kaa</name>
</gene>
<dbReference type="PROSITE" id="PS50290">
    <property type="entry name" value="PI3_4_KINASE_3"/>
    <property type="match status" value="1"/>
</dbReference>
<keyword evidence="11" id="KW-0067">ATP-binding</keyword>
<accession>A0A4W4FU76</accession>
<dbReference type="InterPro" id="IPR036940">
    <property type="entry name" value="PI3/4_kinase_cat_sf"/>
</dbReference>
<dbReference type="InterPro" id="IPR018936">
    <property type="entry name" value="PI3/4_kinase_CS"/>
</dbReference>
<keyword evidence="12" id="KW-0443">Lipid metabolism</keyword>
<evidence type="ECO:0000256" key="12">
    <source>
        <dbReference type="ARBA" id="ARBA00023098"/>
    </source>
</evidence>
<dbReference type="EC" id="2.7.1.67" evidence="4"/>
<dbReference type="CDD" id="cd05167">
    <property type="entry name" value="PI4Kc_III_alpha"/>
    <property type="match status" value="1"/>
</dbReference>
<dbReference type="InterPro" id="IPR000403">
    <property type="entry name" value="PI3/4_kinase_cat_dom"/>
</dbReference>
<evidence type="ECO:0000256" key="13">
    <source>
        <dbReference type="ARBA" id="ARBA00023136"/>
    </source>
</evidence>
<keyword evidence="5" id="KW-1003">Cell membrane</keyword>
<evidence type="ECO:0000313" key="21">
    <source>
        <dbReference type="Proteomes" id="UP000314983"/>
    </source>
</evidence>
<dbReference type="InterPro" id="IPR045495">
    <property type="entry name" value="PI4K_N"/>
</dbReference>
<comment type="function">
    <text evidence="14">Acts on phosphatidylinositol (PtdIns) in the first committed step in the production of the second messenger inositol-1,4,5,-trisphosphate.</text>
</comment>
<dbReference type="InterPro" id="IPR011009">
    <property type="entry name" value="Kinase-like_dom_sf"/>
</dbReference>
<dbReference type="SUPFAM" id="SSF48371">
    <property type="entry name" value="ARM repeat"/>
    <property type="match status" value="2"/>
</dbReference>
<proteinExistence type="inferred from homology"/>
<evidence type="ECO:0000256" key="15">
    <source>
        <dbReference type="ARBA" id="ARBA00062776"/>
    </source>
</evidence>
<evidence type="ECO:0000256" key="2">
    <source>
        <dbReference type="ARBA" id="ARBA00004496"/>
    </source>
</evidence>
<keyword evidence="8" id="KW-0808">Transferase</keyword>
<dbReference type="PROSITE" id="PS51545">
    <property type="entry name" value="PIK_HELICAL"/>
    <property type="match status" value="1"/>
</dbReference>
<feature type="domain" description="PIK helical" evidence="19">
    <location>
        <begin position="1454"/>
        <end position="1642"/>
    </location>
</feature>
<dbReference type="Proteomes" id="UP000314983">
    <property type="component" value="Chromosome 17"/>
</dbReference>
<feature type="domain" description="PI3K/PI4K catalytic" evidence="18">
    <location>
        <begin position="1740"/>
        <end position="2010"/>
    </location>
</feature>
<evidence type="ECO:0000256" key="1">
    <source>
        <dbReference type="ARBA" id="ARBA00004236"/>
    </source>
</evidence>
<evidence type="ECO:0000256" key="14">
    <source>
        <dbReference type="ARBA" id="ARBA00056014"/>
    </source>
</evidence>
<organism evidence="20 21">
    <name type="scientific">Electrophorus electricus</name>
    <name type="common">Electric eel</name>
    <name type="synonym">Gymnotus electricus</name>
    <dbReference type="NCBI Taxonomy" id="8005"/>
    <lineage>
        <taxon>Eukaryota</taxon>
        <taxon>Metazoa</taxon>
        <taxon>Chordata</taxon>
        <taxon>Craniata</taxon>
        <taxon>Vertebrata</taxon>
        <taxon>Euteleostomi</taxon>
        <taxon>Actinopterygii</taxon>
        <taxon>Neopterygii</taxon>
        <taxon>Teleostei</taxon>
        <taxon>Ostariophysi</taxon>
        <taxon>Gymnotiformes</taxon>
        <taxon>Gymnotoidei</taxon>
        <taxon>Gymnotidae</taxon>
        <taxon>Electrophorus</taxon>
    </lineage>
</organism>
<dbReference type="SMART" id="SM00145">
    <property type="entry name" value="PI3Ka"/>
    <property type="match status" value="1"/>
</dbReference>
<evidence type="ECO:0000256" key="8">
    <source>
        <dbReference type="ARBA" id="ARBA00022679"/>
    </source>
</evidence>
<dbReference type="CDD" id="cd00871">
    <property type="entry name" value="PI4Ka"/>
    <property type="match status" value="1"/>
</dbReference>
<dbReference type="GeneTree" id="ENSGT00550000074798"/>
<evidence type="ECO:0000259" key="18">
    <source>
        <dbReference type="PROSITE" id="PS50290"/>
    </source>
</evidence>
<dbReference type="FunFam" id="1.25.40.70:FF:000002">
    <property type="entry name" value="Phosphatidylinositol 4-kinase, catalytic, alpha"/>
    <property type="match status" value="1"/>
</dbReference>